<evidence type="ECO:0000256" key="3">
    <source>
        <dbReference type="ARBA" id="ARBA00022840"/>
    </source>
</evidence>
<evidence type="ECO:0000256" key="2">
    <source>
        <dbReference type="ARBA" id="ARBA00022741"/>
    </source>
</evidence>
<comment type="caution">
    <text evidence="7">The sequence shown here is derived from an EMBL/GenBank/DDBJ whole genome shotgun (WGS) entry which is preliminary data.</text>
</comment>
<protein>
    <recommendedName>
        <fullName evidence="5">5-formyltetrahydrofolate cyclo-ligase</fullName>
        <ecNumber evidence="5">6.3.3.2</ecNumber>
    </recommendedName>
</protein>
<dbReference type="OrthoDB" id="9801938at2"/>
<reference evidence="7 8" key="1">
    <citation type="submission" date="2019-04" db="EMBL/GenBank/DDBJ databases">
        <title>Thalassotalea guangxiensis sp. nov., isolated from sediment of the coastal wetland.</title>
        <authorList>
            <person name="Zheng S."/>
            <person name="Zhang D."/>
        </authorList>
    </citation>
    <scope>NUCLEOTIDE SEQUENCE [LARGE SCALE GENOMIC DNA]</scope>
    <source>
        <strain evidence="7 8">ZS-4</strain>
    </source>
</reference>
<organism evidence="7 8">
    <name type="scientific">Thalassotalea mangrovi</name>
    <dbReference type="NCBI Taxonomy" id="2572245"/>
    <lineage>
        <taxon>Bacteria</taxon>
        <taxon>Pseudomonadati</taxon>
        <taxon>Pseudomonadota</taxon>
        <taxon>Gammaproteobacteria</taxon>
        <taxon>Alteromonadales</taxon>
        <taxon>Colwelliaceae</taxon>
        <taxon>Thalassotalea</taxon>
    </lineage>
</organism>
<evidence type="ECO:0000256" key="1">
    <source>
        <dbReference type="ARBA" id="ARBA00010638"/>
    </source>
</evidence>
<dbReference type="InterPro" id="IPR002698">
    <property type="entry name" value="FTHF_cligase"/>
</dbReference>
<keyword evidence="8" id="KW-1185">Reference proteome</keyword>
<evidence type="ECO:0000256" key="5">
    <source>
        <dbReference type="RuleBase" id="RU361279"/>
    </source>
</evidence>
<keyword evidence="7" id="KW-0436">Ligase</keyword>
<evidence type="ECO:0000256" key="4">
    <source>
        <dbReference type="PIRSR" id="PIRSR006806-1"/>
    </source>
</evidence>
<dbReference type="EC" id="6.3.3.2" evidence="5"/>
<comment type="catalytic activity">
    <reaction evidence="5">
        <text>(6S)-5-formyl-5,6,7,8-tetrahydrofolate + ATP = (6R)-5,10-methenyltetrahydrofolate + ADP + phosphate</text>
        <dbReference type="Rhea" id="RHEA:10488"/>
        <dbReference type="ChEBI" id="CHEBI:30616"/>
        <dbReference type="ChEBI" id="CHEBI:43474"/>
        <dbReference type="ChEBI" id="CHEBI:57455"/>
        <dbReference type="ChEBI" id="CHEBI:57457"/>
        <dbReference type="ChEBI" id="CHEBI:456216"/>
        <dbReference type="EC" id="6.3.3.2"/>
    </reaction>
</comment>
<keyword evidence="3 4" id="KW-0067">ATP-binding</keyword>
<dbReference type="Gene3D" id="3.40.50.10420">
    <property type="entry name" value="NagB/RpiA/CoA transferase-like"/>
    <property type="match status" value="1"/>
</dbReference>
<feature type="binding site" evidence="4">
    <location>
        <position position="62"/>
    </location>
    <ligand>
        <name>substrate</name>
    </ligand>
</feature>
<feature type="coiled-coil region" evidence="6">
    <location>
        <begin position="4"/>
        <end position="31"/>
    </location>
</feature>
<dbReference type="Pfam" id="PF01812">
    <property type="entry name" value="5-FTHF_cyc-lig"/>
    <property type="match status" value="1"/>
</dbReference>
<dbReference type="PANTHER" id="PTHR23407">
    <property type="entry name" value="ATPASE INHIBITOR/5-FORMYLTETRAHYDROFOLATE CYCLO-LIGASE"/>
    <property type="match status" value="1"/>
</dbReference>
<dbReference type="GO" id="GO:0005524">
    <property type="term" value="F:ATP binding"/>
    <property type="evidence" value="ECO:0007669"/>
    <property type="project" value="UniProtKB-KW"/>
</dbReference>
<dbReference type="RefSeq" id="WP_136734151.1">
    <property type="nucleotide sequence ID" value="NZ_SWDB01000002.1"/>
</dbReference>
<gene>
    <name evidence="7" type="ORF">E8M12_00720</name>
</gene>
<dbReference type="InterPro" id="IPR037171">
    <property type="entry name" value="NagB/RpiA_transferase-like"/>
</dbReference>
<keyword evidence="6" id="KW-0175">Coiled coil</keyword>
<dbReference type="Proteomes" id="UP000307999">
    <property type="component" value="Unassembled WGS sequence"/>
</dbReference>
<accession>A0A4U1BAB6</accession>
<dbReference type="PIRSF" id="PIRSF006806">
    <property type="entry name" value="FTHF_cligase"/>
    <property type="match status" value="1"/>
</dbReference>
<dbReference type="SUPFAM" id="SSF100950">
    <property type="entry name" value="NagB/RpiA/CoA transferase-like"/>
    <property type="match status" value="1"/>
</dbReference>
<dbReference type="PANTHER" id="PTHR23407:SF1">
    <property type="entry name" value="5-FORMYLTETRAHYDROFOLATE CYCLO-LIGASE"/>
    <property type="match status" value="1"/>
</dbReference>
<dbReference type="EMBL" id="SWDB01000002">
    <property type="protein sequence ID" value="TKB47703.1"/>
    <property type="molecule type" value="Genomic_DNA"/>
</dbReference>
<keyword evidence="5" id="KW-0460">Magnesium</keyword>
<proteinExistence type="inferred from homology"/>
<dbReference type="GO" id="GO:0009396">
    <property type="term" value="P:folic acid-containing compound biosynthetic process"/>
    <property type="evidence" value="ECO:0007669"/>
    <property type="project" value="TreeGrafter"/>
</dbReference>
<comment type="cofactor">
    <cofactor evidence="5">
        <name>Mg(2+)</name>
        <dbReference type="ChEBI" id="CHEBI:18420"/>
    </cofactor>
</comment>
<sequence length="192" mass="22085">MTPNTDLANRIQHLRQELRQKRRALTYAEQTAASHNLCRQLQKLSSEQRIENVAGYIAANGEISLAPYFHWCWQQQIQVYVPVLHPFSKGHLLFLSYSQHTPLTRNRYNLEEPVLDVSKVIAHRHIDLLLTPLLGFDCHGNRLGMGGGYYDRTLHACPNLQNRAIGVAHRCQQVEHLQPQPWDIPLKQIISA</sequence>
<dbReference type="AlphaFoldDB" id="A0A4U1BAB6"/>
<name>A0A4U1BAB6_9GAMM</name>
<dbReference type="GO" id="GO:0030272">
    <property type="term" value="F:5-formyltetrahydrofolate cyclo-ligase activity"/>
    <property type="evidence" value="ECO:0007669"/>
    <property type="project" value="UniProtKB-EC"/>
</dbReference>
<dbReference type="NCBIfam" id="TIGR02727">
    <property type="entry name" value="MTHFS_bact"/>
    <property type="match status" value="1"/>
</dbReference>
<evidence type="ECO:0000313" key="8">
    <source>
        <dbReference type="Proteomes" id="UP000307999"/>
    </source>
</evidence>
<dbReference type="GO" id="GO:0046872">
    <property type="term" value="F:metal ion binding"/>
    <property type="evidence" value="ECO:0007669"/>
    <property type="project" value="UniProtKB-KW"/>
</dbReference>
<evidence type="ECO:0000256" key="6">
    <source>
        <dbReference type="SAM" id="Coils"/>
    </source>
</evidence>
<dbReference type="GO" id="GO:0035999">
    <property type="term" value="P:tetrahydrofolate interconversion"/>
    <property type="evidence" value="ECO:0007669"/>
    <property type="project" value="TreeGrafter"/>
</dbReference>
<comment type="similarity">
    <text evidence="1 5">Belongs to the 5-formyltetrahydrofolate cyclo-ligase family.</text>
</comment>
<evidence type="ECO:0000313" key="7">
    <source>
        <dbReference type="EMBL" id="TKB47703.1"/>
    </source>
</evidence>
<feature type="binding site" evidence="4">
    <location>
        <begin position="142"/>
        <end position="150"/>
    </location>
    <ligand>
        <name>ATP</name>
        <dbReference type="ChEBI" id="CHEBI:30616"/>
    </ligand>
</feature>
<feature type="binding site" evidence="4">
    <location>
        <position position="57"/>
    </location>
    <ligand>
        <name>substrate</name>
    </ligand>
</feature>
<keyword evidence="5" id="KW-0479">Metal-binding</keyword>
<dbReference type="InterPro" id="IPR024185">
    <property type="entry name" value="FTHF_cligase-like_sf"/>
</dbReference>
<keyword evidence="2 4" id="KW-0547">Nucleotide-binding</keyword>